<proteinExistence type="predicted"/>
<reference evidence="1 2" key="1">
    <citation type="submission" date="2024-07" db="EMBL/GenBank/DDBJ databases">
        <authorList>
            <person name="Tripathy S."/>
        </authorList>
    </citation>
    <scope>NUCLEOTIDE SEQUENCE [LARGE SCALE GENOMIC DNA]</scope>
    <source>
        <strain evidence="1 2">VB511288_2</strain>
    </source>
</reference>
<dbReference type="EMBL" id="JBFPMW010000030">
    <property type="protein sequence ID" value="MFL9823235.1"/>
    <property type="molecule type" value="Genomic_DNA"/>
</dbReference>
<organism evidence="1 2">
    <name type="scientific">Tolypothrix campylonemoides VB511288_2</name>
    <dbReference type="NCBI Taxonomy" id="3232311"/>
    <lineage>
        <taxon>Bacteria</taxon>
        <taxon>Bacillati</taxon>
        <taxon>Cyanobacteriota</taxon>
        <taxon>Cyanophyceae</taxon>
        <taxon>Nostocales</taxon>
        <taxon>Tolypothrichaceae</taxon>
        <taxon>Tolypothrix</taxon>
    </lineage>
</organism>
<accession>A0ABW8XPG8</accession>
<name>A0ABW8XPG8_9CYAN</name>
<gene>
    <name evidence="1" type="ORF">AB0756_40035</name>
</gene>
<comment type="caution">
    <text evidence="1">The sequence shown here is derived from an EMBL/GenBank/DDBJ whole genome shotgun (WGS) entry which is preliminary data.</text>
</comment>
<keyword evidence="2" id="KW-1185">Reference proteome</keyword>
<dbReference type="Proteomes" id="UP001629223">
    <property type="component" value="Unassembled WGS sequence"/>
</dbReference>
<sequence length="341" mass="38352">MSSELDKEPDTTSEITHSLVNMITELDGVPLPPVVKKNFFKAVNRLITEIVEVPATWLESKSQAIRDKTNARSLITTESAKAAAKKFGSDEKLIERAVDYYGTRILREQYNREAITKAALKELSSSSPDDATNQEIDEDWLDMFSSIAEKRSNQEMQLYLAKLLAGEIKKPGSFHPLTVEVLARLTPDIARNFQNICNISTVISGFDPKNNSVICLVDNSPFIITEPYGQPGENALSELGFSYVVLTQLQDAGLIQYDFQAWRELYVANFLLPIEVGGTVLQFTASEASSQEFLQEKRRVKVINFTTAGIQLRRIVDKTPNEKFLEKLKNWVSSTYKLQSI</sequence>
<evidence type="ECO:0000313" key="2">
    <source>
        <dbReference type="Proteomes" id="UP001629223"/>
    </source>
</evidence>
<dbReference type="RefSeq" id="WP_038090962.1">
    <property type="nucleotide sequence ID" value="NZ_JBFPMW010000030.1"/>
</dbReference>
<evidence type="ECO:0000313" key="1">
    <source>
        <dbReference type="EMBL" id="MFL9823235.1"/>
    </source>
</evidence>
<dbReference type="InterPro" id="IPR021254">
    <property type="entry name" value="DUF2806"/>
</dbReference>
<dbReference type="Pfam" id="PF10987">
    <property type="entry name" value="DUF2806"/>
    <property type="match status" value="1"/>
</dbReference>
<protein>
    <submittedName>
        <fullName evidence="1">DUF2806 domain-containing protein</fullName>
    </submittedName>
</protein>